<dbReference type="RefSeq" id="WP_203723824.1">
    <property type="nucleotide sequence ID" value="NZ_BOMX01000153.1"/>
</dbReference>
<dbReference type="InterPro" id="IPR046193">
    <property type="entry name" value="DUF6221"/>
</dbReference>
<protein>
    <submittedName>
        <fullName evidence="1">Uncharacterized protein</fullName>
    </submittedName>
</protein>
<dbReference type="EMBL" id="VIWY01000003">
    <property type="protein sequence ID" value="TWG20941.1"/>
    <property type="molecule type" value="Genomic_DNA"/>
</dbReference>
<evidence type="ECO:0000313" key="2">
    <source>
        <dbReference type="Proteomes" id="UP000320239"/>
    </source>
</evidence>
<dbReference type="Pfam" id="PF19730">
    <property type="entry name" value="DUF6221"/>
    <property type="match status" value="1"/>
</dbReference>
<keyword evidence="2" id="KW-1185">Reference proteome</keyword>
<reference evidence="1 2" key="1">
    <citation type="submission" date="2019-06" db="EMBL/GenBank/DDBJ databases">
        <title>Sequencing the genomes of 1000 actinobacteria strains.</title>
        <authorList>
            <person name="Klenk H.-P."/>
        </authorList>
    </citation>
    <scope>NUCLEOTIDE SEQUENCE [LARGE SCALE GENOMIC DNA]</scope>
    <source>
        <strain evidence="1 2">DSM 43866</strain>
    </source>
</reference>
<sequence length="154" mass="17578">MTADLIAFILARWDERERQLAEDERVALSATSGPWWHNPSKVWLGAQAFEAYDLAQGEEFVGYGESPLSGCIAATGPGGHAQSKADAEHIARWNPQRVLDEVRRERAEIEAKRWILAQYGVALERGTHRELEMVVRFMATPHAEHPDYRKEWRP</sequence>
<proteinExistence type="predicted"/>
<comment type="caution">
    <text evidence="1">The sequence shown here is derived from an EMBL/GenBank/DDBJ whole genome shotgun (WGS) entry which is preliminary data.</text>
</comment>
<name>A0A561WAQ8_ACTTI</name>
<organism evidence="1 2">
    <name type="scientific">Actinoplanes teichomyceticus</name>
    <dbReference type="NCBI Taxonomy" id="1867"/>
    <lineage>
        <taxon>Bacteria</taxon>
        <taxon>Bacillati</taxon>
        <taxon>Actinomycetota</taxon>
        <taxon>Actinomycetes</taxon>
        <taxon>Micromonosporales</taxon>
        <taxon>Micromonosporaceae</taxon>
        <taxon>Actinoplanes</taxon>
    </lineage>
</organism>
<gene>
    <name evidence="1" type="ORF">FHX34_103470</name>
</gene>
<evidence type="ECO:0000313" key="1">
    <source>
        <dbReference type="EMBL" id="TWG20941.1"/>
    </source>
</evidence>
<accession>A0A561WAQ8</accession>
<dbReference type="Proteomes" id="UP000320239">
    <property type="component" value="Unassembled WGS sequence"/>
</dbReference>
<dbReference type="AlphaFoldDB" id="A0A561WAQ8"/>